<dbReference type="EMBL" id="BDIP01006251">
    <property type="protein sequence ID" value="GIQ90494.1"/>
    <property type="molecule type" value="Genomic_DNA"/>
</dbReference>
<dbReference type="Proteomes" id="UP000265618">
    <property type="component" value="Unassembled WGS sequence"/>
</dbReference>
<gene>
    <name evidence="2" type="ORF">KIPB_013307</name>
</gene>
<comment type="caution">
    <text evidence="2">The sequence shown here is derived from an EMBL/GenBank/DDBJ whole genome shotgun (WGS) entry which is preliminary data.</text>
</comment>
<keyword evidence="3" id="KW-1185">Reference proteome</keyword>
<reference evidence="2 3" key="1">
    <citation type="journal article" date="2018" name="PLoS ONE">
        <title>The draft genome of Kipferlia bialata reveals reductive genome evolution in fornicate parasites.</title>
        <authorList>
            <person name="Tanifuji G."/>
            <person name="Takabayashi S."/>
            <person name="Kume K."/>
            <person name="Takagi M."/>
            <person name="Nakayama T."/>
            <person name="Kamikawa R."/>
            <person name="Inagaki Y."/>
            <person name="Hashimoto T."/>
        </authorList>
    </citation>
    <scope>NUCLEOTIDE SEQUENCE [LARGE SCALE GENOMIC DNA]</scope>
    <source>
        <strain evidence="2">NY0173</strain>
    </source>
</reference>
<feature type="compositionally biased region" description="Basic and acidic residues" evidence="1">
    <location>
        <begin position="65"/>
        <end position="74"/>
    </location>
</feature>
<organism evidence="2 3">
    <name type="scientific">Kipferlia bialata</name>
    <dbReference type="NCBI Taxonomy" id="797122"/>
    <lineage>
        <taxon>Eukaryota</taxon>
        <taxon>Metamonada</taxon>
        <taxon>Carpediemonas-like organisms</taxon>
        <taxon>Kipferlia</taxon>
    </lineage>
</organism>
<protein>
    <submittedName>
        <fullName evidence="2">Uncharacterized protein</fullName>
    </submittedName>
</protein>
<feature type="non-terminal residue" evidence="2">
    <location>
        <position position="1"/>
    </location>
</feature>
<name>A0A9K3GNP9_9EUKA</name>
<evidence type="ECO:0000313" key="3">
    <source>
        <dbReference type="Proteomes" id="UP000265618"/>
    </source>
</evidence>
<feature type="region of interest" description="Disordered" evidence="1">
    <location>
        <begin position="64"/>
        <end position="85"/>
    </location>
</feature>
<dbReference type="AlphaFoldDB" id="A0A9K3GNP9"/>
<proteinExistence type="predicted"/>
<evidence type="ECO:0000256" key="1">
    <source>
        <dbReference type="SAM" id="MobiDB-lite"/>
    </source>
</evidence>
<accession>A0A9K3GNP9</accession>
<evidence type="ECO:0000313" key="2">
    <source>
        <dbReference type="EMBL" id="GIQ90494.1"/>
    </source>
</evidence>
<sequence length="122" mass="13901">MQMLALLLGTSFCPSYVYSYFRHAIGAEEDSMSGVDVLCRWLKKFAESSDAAIMQEVNRLNNKALESREAKPAAEDESEEDKAEREFFEMEAETRTQAANKMYEESLSLYRGKAMTNDVCFP</sequence>